<dbReference type="OrthoDB" id="10541373at2759"/>
<dbReference type="AlphaFoldDB" id="A0A813WZN4"/>
<organism evidence="2 3">
    <name type="scientific">Brachionus calyciflorus</name>
    <dbReference type="NCBI Taxonomy" id="104777"/>
    <lineage>
        <taxon>Eukaryota</taxon>
        <taxon>Metazoa</taxon>
        <taxon>Spiralia</taxon>
        <taxon>Gnathifera</taxon>
        <taxon>Rotifera</taxon>
        <taxon>Eurotatoria</taxon>
        <taxon>Monogononta</taxon>
        <taxon>Pseudotrocha</taxon>
        <taxon>Ploima</taxon>
        <taxon>Brachionidae</taxon>
        <taxon>Brachionus</taxon>
    </lineage>
</organism>
<feature type="region of interest" description="Disordered" evidence="1">
    <location>
        <begin position="42"/>
        <end position="73"/>
    </location>
</feature>
<feature type="region of interest" description="Disordered" evidence="1">
    <location>
        <begin position="224"/>
        <end position="262"/>
    </location>
</feature>
<feature type="non-terminal residue" evidence="2">
    <location>
        <position position="1"/>
    </location>
</feature>
<proteinExistence type="predicted"/>
<protein>
    <submittedName>
        <fullName evidence="2">Uncharacterized protein</fullName>
    </submittedName>
</protein>
<evidence type="ECO:0000313" key="3">
    <source>
        <dbReference type="Proteomes" id="UP000663879"/>
    </source>
</evidence>
<comment type="caution">
    <text evidence="2">The sequence shown here is derived from an EMBL/GenBank/DDBJ whole genome shotgun (WGS) entry which is preliminary data.</text>
</comment>
<feature type="compositionally biased region" description="Polar residues" evidence="1">
    <location>
        <begin position="42"/>
        <end position="53"/>
    </location>
</feature>
<evidence type="ECO:0000313" key="2">
    <source>
        <dbReference type="EMBL" id="CAF0864404.1"/>
    </source>
</evidence>
<sequence>HNNNRYRYSNFDYSRLTRSNPQPIFSQNINYNVPPKKFLLNNETNPVNYQNSKNQKRSYYRNRHKPKKSEQKNDIFNLEKESGVPNVNNPSETNTLVKKEIELDDINPNKLIEVQAPVQIDENLIKLNLHKTQTNKQPTSLYENFVKSATKKESNSNKNPDLTNLDNLELNLSNLSLSSNETSSSCSKANSFKTNRASSIFDNLSNIKKSDSFGNKSLNDVKTASLSNLKSESHQPKKKNRRKNRKNQTNQETNKDEEFDFSNTNDFWEDEEHLVIGQNYYDSELDFDLEFDFDKE</sequence>
<evidence type="ECO:0000256" key="1">
    <source>
        <dbReference type="SAM" id="MobiDB-lite"/>
    </source>
</evidence>
<name>A0A813WZN4_9BILA</name>
<dbReference type="Proteomes" id="UP000663879">
    <property type="component" value="Unassembled WGS sequence"/>
</dbReference>
<dbReference type="EMBL" id="CAJNOC010001433">
    <property type="protein sequence ID" value="CAF0864404.1"/>
    <property type="molecule type" value="Genomic_DNA"/>
</dbReference>
<gene>
    <name evidence="2" type="ORF">OXX778_LOCUS9606</name>
</gene>
<feature type="compositionally biased region" description="Basic residues" evidence="1">
    <location>
        <begin position="54"/>
        <end position="67"/>
    </location>
</feature>
<feature type="compositionally biased region" description="Basic residues" evidence="1">
    <location>
        <begin position="236"/>
        <end position="246"/>
    </location>
</feature>
<accession>A0A813WZN4</accession>
<reference evidence="2" key="1">
    <citation type="submission" date="2021-02" db="EMBL/GenBank/DDBJ databases">
        <authorList>
            <person name="Nowell W R."/>
        </authorList>
    </citation>
    <scope>NUCLEOTIDE SEQUENCE</scope>
    <source>
        <strain evidence="2">Ploen Becks lab</strain>
    </source>
</reference>
<keyword evidence="3" id="KW-1185">Reference proteome</keyword>